<dbReference type="InterPro" id="IPR050259">
    <property type="entry name" value="SDR"/>
</dbReference>
<evidence type="ECO:0000313" key="3">
    <source>
        <dbReference type="EMBL" id="MBJ3775339.1"/>
    </source>
</evidence>
<dbReference type="GO" id="GO:0016491">
    <property type="term" value="F:oxidoreductase activity"/>
    <property type="evidence" value="ECO:0007669"/>
    <property type="project" value="UniProtKB-KW"/>
</dbReference>
<dbReference type="EMBL" id="JAEKJA010000003">
    <property type="protein sequence ID" value="MBJ3775339.1"/>
    <property type="molecule type" value="Genomic_DNA"/>
</dbReference>
<dbReference type="NCBIfam" id="NF009466">
    <property type="entry name" value="PRK12826.1-2"/>
    <property type="match status" value="1"/>
</dbReference>
<evidence type="ECO:0000256" key="2">
    <source>
        <dbReference type="ARBA" id="ARBA00023002"/>
    </source>
</evidence>
<dbReference type="PRINTS" id="PR00081">
    <property type="entry name" value="GDHRDH"/>
</dbReference>
<keyword evidence="4" id="KW-1185">Reference proteome</keyword>
<accession>A0A934IEW0</accession>
<dbReference type="InterPro" id="IPR002347">
    <property type="entry name" value="SDR_fam"/>
</dbReference>
<dbReference type="InterPro" id="IPR036291">
    <property type="entry name" value="NAD(P)-bd_dom_sf"/>
</dbReference>
<dbReference type="PANTHER" id="PTHR42879">
    <property type="entry name" value="3-OXOACYL-(ACYL-CARRIER-PROTEIN) REDUCTASE"/>
    <property type="match status" value="1"/>
</dbReference>
<comment type="similarity">
    <text evidence="1">Belongs to the short-chain dehydrogenases/reductases (SDR) family.</text>
</comment>
<dbReference type="Pfam" id="PF13561">
    <property type="entry name" value="adh_short_C2"/>
    <property type="match status" value="1"/>
</dbReference>
<keyword evidence="2" id="KW-0560">Oxidoreductase</keyword>
<comment type="caution">
    <text evidence="3">The sequence shown here is derived from an EMBL/GenBank/DDBJ whole genome shotgun (WGS) entry which is preliminary data.</text>
</comment>
<organism evidence="3 4">
    <name type="scientific">Acuticoccus mangrovi</name>
    <dbReference type="NCBI Taxonomy" id="2796142"/>
    <lineage>
        <taxon>Bacteria</taxon>
        <taxon>Pseudomonadati</taxon>
        <taxon>Pseudomonadota</taxon>
        <taxon>Alphaproteobacteria</taxon>
        <taxon>Hyphomicrobiales</taxon>
        <taxon>Amorphaceae</taxon>
        <taxon>Acuticoccus</taxon>
    </lineage>
</organism>
<sequence>MSQERKVALVTGAASGIGRGIAERFARDGMHVVAVDRSPAVAEAAEEMTHDGGSAESAVVDLADLAAIDTLVADIGDRLGRLDVLVNNAGISPKIDGKRAVSETMPMDQWEDVLRVNLTAPFYLCRLALPFMRKRWWGRIINMSSRAGRMLVPTAGAHYAASKAGLIGMSRVIANEHAADGITVNCIAPGRIVTPLSEQGSAEMLAALKAEIPVGRAGTPADVAALAAYIVSPEAAFVTGVVFDFNGGVFMN</sequence>
<dbReference type="RefSeq" id="WP_198881207.1">
    <property type="nucleotide sequence ID" value="NZ_JAEKJA010000003.1"/>
</dbReference>
<dbReference type="FunFam" id="3.40.50.720:FF:000173">
    <property type="entry name" value="3-oxoacyl-[acyl-carrier protein] reductase"/>
    <property type="match status" value="1"/>
</dbReference>
<dbReference type="Gene3D" id="3.40.50.720">
    <property type="entry name" value="NAD(P)-binding Rossmann-like Domain"/>
    <property type="match status" value="1"/>
</dbReference>
<dbReference type="AlphaFoldDB" id="A0A934IEW0"/>
<proteinExistence type="inferred from homology"/>
<evidence type="ECO:0000313" key="4">
    <source>
        <dbReference type="Proteomes" id="UP000609531"/>
    </source>
</evidence>
<gene>
    <name evidence="3" type="ORF">JCR33_06555</name>
</gene>
<dbReference type="Proteomes" id="UP000609531">
    <property type="component" value="Unassembled WGS sequence"/>
</dbReference>
<name>A0A934IEW0_9HYPH</name>
<dbReference type="PRINTS" id="PR00080">
    <property type="entry name" value="SDRFAMILY"/>
</dbReference>
<reference evidence="3" key="1">
    <citation type="submission" date="2020-12" db="EMBL/GenBank/DDBJ databases">
        <title>Bacterial taxonomy.</title>
        <authorList>
            <person name="Pan X."/>
        </authorList>
    </citation>
    <scope>NUCLEOTIDE SEQUENCE</scope>
    <source>
        <strain evidence="3">B2012</strain>
    </source>
</reference>
<dbReference type="SUPFAM" id="SSF51735">
    <property type="entry name" value="NAD(P)-binding Rossmann-fold domains"/>
    <property type="match status" value="1"/>
</dbReference>
<dbReference type="PANTHER" id="PTHR42879:SF2">
    <property type="entry name" value="3-OXOACYL-[ACYL-CARRIER-PROTEIN] REDUCTASE FABG"/>
    <property type="match status" value="1"/>
</dbReference>
<protein>
    <submittedName>
        <fullName evidence="3">SDR family oxidoreductase</fullName>
    </submittedName>
</protein>
<evidence type="ECO:0000256" key="1">
    <source>
        <dbReference type="ARBA" id="ARBA00006484"/>
    </source>
</evidence>